<dbReference type="Pfam" id="PF03704">
    <property type="entry name" value="BTAD"/>
    <property type="match status" value="1"/>
</dbReference>
<dbReference type="SUPFAM" id="SSF48452">
    <property type="entry name" value="TPR-like"/>
    <property type="match status" value="1"/>
</dbReference>
<protein>
    <recommendedName>
        <fullName evidence="8">OmpR/PhoB-type domain-containing protein</fullName>
    </recommendedName>
</protein>
<reference evidence="10" key="1">
    <citation type="journal article" date="2019" name="Int. J. Syst. Evol. Microbiol.">
        <title>The Global Catalogue of Microorganisms (GCM) 10K type strain sequencing project: providing services to taxonomists for standard genome sequencing and annotation.</title>
        <authorList>
            <consortium name="The Broad Institute Genomics Platform"/>
            <consortium name="The Broad Institute Genome Sequencing Center for Infectious Disease"/>
            <person name="Wu L."/>
            <person name="Ma J."/>
        </authorList>
    </citation>
    <scope>NUCLEOTIDE SEQUENCE [LARGE SCALE GENOMIC DNA]</scope>
    <source>
        <strain evidence="10">JCM 12696</strain>
    </source>
</reference>
<dbReference type="RefSeq" id="WP_344270167.1">
    <property type="nucleotide sequence ID" value="NZ_BAAAKV010000005.1"/>
</dbReference>
<dbReference type="SMART" id="SM00862">
    <property type="entry name" value="Trans_reg_C"/>
    <property type="match status" value="1"/>
</dbReference>
<dbReference type="PRINTS" id="PR00364">
    <property type="entry name" value="DISEASERSIST"/>
</dbReference>
<organism evidence="9 10">
    <name type="scientific">Streptomyces hebeiensis</name>
    <dbReference type="NCBI Taxonomy" id="229486"/>
    <lineage>
        <taxon>Bacteria</taxon>
        <taxon>Bacillati</taxon>
        <taxon>Actinomycetota</taxon>
        <taxon>Actinomycetes</taxon>
        <taxon>Kitasatosporales</taxon>
        <taxon>Streptomycetaceae</taxon>
        <taxon>Streptomyces</taxon>
    </lineage>
</organism>
<gene>
    <name evidence="9" type="ORF">GCM10009654_08010</name>
</gene>
<dbReference type="InterPro" id="IPR036388">
    <property type="entry name" value="WH-like_DNA-bd_sf"/>
</dbReference>
<dbReference type="Pfam" id="PF00486">
    <property type="entry name" value="Trans_reg_C"/>
    <property type="match status" value="1"/>
</dbReference>
<proteinExistence type="inferred from homology"/>
<feature type="compositionally biased region" description="Low complexity" evidence="7">
    <location>
        <begin position="273"/>
        <end position="285"/>
    </location>
</feature>
<dbReference type="Gene3D" id="3.40.50.300">
    <property type="entry name" value="P-loop containing nucleotide triphosphate hydrolases"/>
    <property type="match status" value="1"/>
</dbReference>
<dbReference type="Proteomes" id="UP001501371">
    <property type="component" value="Unassembled WGS sequence"/>
</dbReference>
<keyword evidence="4 6" id="KW-0238">DNA-binding</keyword>
<evidence type="ECO:0000256" key="3">
    <source>
        <dbReference type="ARBA" id="ARBA00023015"/>
    </source>
</evidence>
<evidence type="ECO:0000313" key="10">
    <source>
        <dbReference type="Proteomes" id="UP001501371"/>
    </source>
</evidence>
<dbReference type="InterPro" id="IPR027417">
    <property type="entry name" value="P-loop_NTPase"/>
</dbReference>
<evidence type="ECO:0000256" key="4">
    <source>
        <dbReference type="ARBA" id="ARBA00023125"/>
    </source>
</evidence>
<dbReference type="InterPro" id="IPR016032">
    <property type="entry name" value="Sig_transdc_resp-reg_C-effctor"/>
</dbReference>
<keyword evidence="2" id="KW-0902">Two-component regulatory system</keyword>
<dbReference type="InterPro" id="IPR005158">
    <property type="entry name" value="BTAD"/>
</dbReference>
<dbReference type="CDD" id="cd00383">
    <property type="entry name" value="trans_reg_C"/>
    <property type="match status" value="1"/>
</dbReference>
<keyword evidence="3" id="KW-0805">Transcription regulation</keyword>
<evidence type="ECO:0000256" key="5">
    <source>
        <dbReference type="ARBA" id="ARBA00023163"/>
    </source>
</evidence>
<dbReference type="SUPFAM" id="SSF46894">
    <property type="entry name" value="C-terminal effector domain of the bipartite response regulators"/>
    <property type="match status" value="1"/>
</dbReference>
<dbReference type="PANTHER" id="PTHR35807">
    <property type="entry name" value="TRANSCRIPTIONAL REGULATOR REDD-RELATED"/>
    <property type="match status" value="1"/>
</dbReference>
<comment type="caution">
    <text evidence="9">The sequence shown here is derived from an EMBL/GenBank/DDBJ whole genome shotgun (WGS) entry which is preliminary data.</text>
</comment>
<evidence type="ECO:0000313" key="9">
    <source>
        <dbReference type="EMBL" id="GAA1154871.1"/>
    </source>
</evidence>
<feature type="domain" description="OmpR/PhoB-type" evidence="8">
    <location>
        <begin position="1"/>
        <end position="101"/>
    </location>
</feature>
<dbReference type="SMART" id="SM01043">
    <property type="entry name" value="BTAD"/>
    <property type="match status" value="1"/>
</dbReference>
<accession>A0ABP4F741</accession>
<evidence type="ECO:0000256" key="2">
    <source>
        <dbReference type="ARBA" id="ARBA00023012"/>
    </source>
</evidence>
<dbReference type="Gene3D" id="1.25.40.10">
    <property type="entry name" value="Tetratricopeptide repeat domain"/>
    <property type="match status" value="1"/>
</dbReference>
<evidence type="ECO:0000256" key="6">
    <source>
        <dbReference type="PROSITE-ProRule" id="PRU01091"/>
    </source>
</evidence>
<evidence type="ECO:0000256" key="7">
    <source>
        <dbReference type="SAM" id="MobiDB-lite"/>
    </source>
</evidence>
<dbReference type="PANTHER" id="PTHR35807:SF1">
    <property type="entry name" value="TRANSCRIPTIONAL REGULATOR REDD"/>
    <property type="match status" value="1"/>
</dbReference>
<dbReference type="InterPro" id="IPR051677">
    <property type="entry name" value="AfsR-DnrI-RedD_regulator"/>
</dbReference>
<dbReference type="InterPro" id="IPR011990">
    <property type="entry name" value="TPR-like_helical_dom_sf"/>
</dbReference>
<name>A0ABP4F741_9ACTN</name>
<dbReference type="InterPro" id="IPR003593">
    <property type="entry name" value="AAA+_ATPase"/>
</dbReference>
<keyword evidence="5" id="KW-0804">Transcription</keyword>
<dbReference type="PROSITE" id="PS51755">
    <property type="entry name" value="OMPR_PHOB"/>
    <property type="match status" value="1"/>
</dbReference>
<sequence length="630" mass="68874">MGDTTHVTLLGPVTAWRDGQGLELGSPRQRTLFAVLAAHANQVISREDLVTAVWGLDAPATAMNSVYTYVARLRRLLEPARSQRGPSDLLVSDSLGYRLQLPPDQVDFRRFKTHLKRAGRLKNSRAVERAVEELNAALALWHGAPYGGATGPFADTERRALTELRLTAIEDRMELLHQLEHDVDFSGELSELSSLVRKHPLRERLRHLLMLGYARFGRQAEAVEEYHDLRGRLAEEQGLEPGERIQRFYEDILRSGPSSRMSLPPPEAEPAGPSNAPASSVRAAPPAQLAQLARDIPDFTGRAAELRQLRQLVVSAESAGESAVILINGAPGIGKTAVAIRIAHALSSRFPDGQLQLDLRGYGDGPGPMQLDEALRHLLDGLGAPPRADLDIEGQRALFRRLVAGRRLLILLDNAAYVQQVRPLLQGDASCLVIVTSRNSLTGLTVRDGARRITLNGMTEDGVELFGRMVARPLVAGAETEVRRLVEACGGIPLALRIAGTRIGMYPAPERALARFREGDLLGRLDVLGDDHSSLKTVFGWSYDALPEDARLMFRALGGGTEPRFGIRSAGRLAGLTPRGARRGLDVLVEASLVQEPVHDHFRLNPLIFAYARHLYHRDVALGATPTVSC</sequence>
<dbReference type="SMART" id="SM00382">
    <property type="entry name" value="AAA"/>
    <property type="match status" value="1"/>
</dbReference>
<comment type="similarity">
    <text evidence="1">Belongs to the AfsR/DnrI/RedD regulatory family.</text>
</comment>
<dbReference type="InterPro" id="IPR001867">
    <property type="entry name" value="OmpR/PhoB-type_DNA-bd"/>
</dbReference>
<dbReference type="SUPFAM" id="SSF52540">
    <property type="entry name" value="P-loop containing nucleoside triphosphate hydrolases"/>
    <property type="match status" value="1"/>
</dbReference>
<evidence type="ECO:0000256" key="1">
    <source>
        <dbReference type="ARBA" id="ARBA00005820"/>
    </source>
</evidence>
<evidence type="ECO:0000259" key="8">
    <source>
        <dbReference type="PROSITE" id="PS51755"/>
    </source>
</evidence>
<dbReference type="Gene3D" id="1.10.10.10">
    <property type="entry name" value="Winged helix-like DNA-binding domain superfamily/Winged helix DNA-binding domain"/>
    <property type="match status" value="1"/>
</dbReference>
<keyword evidence="10" id="KW-1185">Reference proteome</keyword>
<dbReference type="CDD" id="cd15831">
    <property type="entry name" value="BTAD"/>
    <property type="match status" value="1"/>
</dbReference>
<feature type="DNA-binding region" description="OmpR/PhoB-type" evidence="6">
    <location>
        <begin position="1"/>
        <end position="101"/>
    </location>
</feature>
<feature type="region of interest" description="Disordered" evidence="7">
    <location>
        <begin position="256"/>
        <end position="285"/>
    </location>
</feature>
<dbReference type="EMBL" id="BAAAKV010000005">
    <property type="protein sequence ID" value="GAA1154871.1"/>
    <property type="molecule type" value="Genomic_DNA"/>
</dbReference>